<name>M4QNX7_9CAUD</name>
<dbReference type="GeneID" id="15011483"/>
<dbReference type="KEGG" id="vg:15011483"/>
<accession>M4QNX7</accession>
<organism evidence="1 2">
    <name type="scientific">Loktanella phage pCB2051-A</name>
    <dbReference type="NCBI Taxonomy" id="754044"/>
    <lineage>
        <taxon>Viruses</taxon>
        <taxon>Duplodnaviria</taxon>
        <taxon>Heunggongvirae</taxon>
        <taxon>Uroviricota</taxon>
        <taxon>Caudoviricetes</taxon>
        <taxon>Casjensviridae</taxon>
        <taxon>Broinstvirus</taxon>
        <taxon>Broinstvirus pCB2051A</taxon>
    </lineage>
</organism>
<gene>
    <name evidence="1" type="ORF">LOKG_00014</name>
</gene>
<sequence>MVELYEDEDTGNPFAHEGTILHGIMEDCLRYNRDPYEWLDQIVPLSLYRDERDFDQDFELTITEELCDMLTDGLDMIDAIPGKIFLEHKVDLNRWLPGQFGTLDVGIIGKRRIHVWDHKFGMVPVSPIQNKQISAYGLGFWDNIARHHTDVTNFRFHVWQPRCHAGDGGGQWDTTLDELLVFGEELREKGRVALTKNAPRIPGPVQCQYCPGAKYLKCREYVNYNKALLFGEDDDEVIEQIIQHDIPPRITAKHMTPEERSYIVTHRTMLTKFIDNCAAATLDDAIKGGSTPGLKAVAGRRPARKWKDAEKASKKLERILGEDAFTKKVKSPTQAAKDLTETMFGSLSEYIETGEPKPILVPLEDSRPTITSLRDMFDDDEDQDPTF</sequence>
<dbReference type="OrthoDB" id="3062at10239"/>
<dbReference type="EMBL" id="HQ632859">
    <property type="protein sequence ID" value="AGH31451.1"/>
    <property type="molecule type" value="Genomic_DNA"/>
</dbReference>
<proteinExistence type="predicted"/>
<protein>
    <submittedName>
        <fullName evidence="1">Uncharacterized protein</fullName>
    </submittedName>
</protein>
<dbReference type="Pfam" id="PF10926">
    <property type="entry name" value="DUF2800"/>
    <property type="match status" value="1"/>
</dbReference>
<dbReference type="InterPro" id="IPR021229">
    <property type="entry name" value="DUF2800"/>
</dbReference>
<evidence type="ECO:0000313" key="2">
    <source>
        <dbReference type="Proteomes" id="UP000201389"/>
    </source>
</evidence>
<dbReference type="Proteomes" id="UP000201389">
    <property type="component" value="Segment"/>
</dbReference>
<keyword evidence="2" id="KW-1185">Reference proteome</keyword>
<evidence type="ECO:0000313" key="1">
    <source>
        <dbReference type="EMBL" id="AGH31451.1"/>
    </source>
</evidence>
<reference evidence="1 2" key="1">
    <citation type="submission" date="2010-10" db="EMBL/GenBank/DDBJ databases">
        <title>The Genome Sequence of Loktanella phage pCB2051-A.</title>
        <authorList>
            <consortium name="The Broad Institute Genome Sequencing Platform"/>
            <person name="Henn M.R."/>
            <person name="Buchan A."/>
            <person name="Levin J."/>
            <person name="Malboeuf C."/>
            <person name="Casali M."/>
            <person name="Russ C."/>
            <person name="Lennon N."/>
            <person name="Chapman S.B."/>
            <person name="Erlich R."/>
            <person name="Young S.K."/>
            <person name="Yandava C."/>
            <person name="Zeng Q."/>
            <person name="Alvarado L."/>
            <person name="Anderson S."/>
            <person name="Berlin A."/>
            <person name="Chen Z."/>
            <person name="Freedman E."/>
            <person name="Gellesch M."/>
            <person name="Goldberg J."/>
            <person name="Green L."/>
            <person name="Griggs A."/>
            <person name="Gujja S."/>
            <person name="Heilman E.R."/>
            <person name="Heiman D."/>
            <person name="Hollinger A."/>
            <person name="Howarth C."/>
            <person name="Larson L."/>
            <person name="Mehta T."/>
            <person name="Pearson M."/>
            <person name="Roberts A."/>
            <person name="Ryan E."/>
            <person name="Saif S."/>
            <person name="Shea T."/>
            <person name="Shenoy N."/>
            <person name="Sisk P."/>
            <person name="Stolte C."/>
            <person name="Sykes S."/>
            <person name="White J."/>
            <person name="Haas B."/>
            <person name="Nusbaum C."/>
            <person name="Birren B."/>
        </authorList>
    </citation>
    <scope>NUCLEOTIDE SEQUENCE [LARGE SCALE GENOMIC DNA]</scope>
    <source>
        <strain evidence="2">pCB2051-A</strain>
    </source>
</reference>
<dbReference type="RefSeq" id="YP_007674911.1">
    <property type="nucleotide sequence ID" value="NC_020853.1"/>
</dbReference>